<protein>
    <submittedName>
        <fullName evidence="1">Uncharacterized protein</fullName>
    </submittedName>
</protein>
<dbReference type="RefSeq" id="WP_246130633.1">
    <property type="nucleotide sequence ID" value="NZ_BJXB01000009.1"/>
</dbReference>
<comment type="caution">
    <text evidence="1">The sequence shown here is derived from an EMBL/GenBank/DDBJ whole genome shotgun (WGS) entry which is preliminary data.</text>
</comment>
<dbReference type="AlphaFoldDB" id="A0A511N1D0"/>
<evidence type="ECO:0000313" key="2">
    <source>
        <dbReference type="Proteomes" id="UP000321306"/>
    </source>
</evidence>
<keyword evidence="2" id="KW-1185">Reference proteome</keyword>
<sequence length="54" mass="6092">MRFLSCALRATSEPHLLEAIRQLDAQHIKGLGPAAANILYFLHPTWIPAFNTEF</sequence>
<accession>A0A511N1D0</accession>
<dbReference type="Proteomes" id="UP000321306">
    <property type="component" value="Unassembled WGS sequence"/>
</dbReference>
<dbReference type="EMBL" id="BJXB01000009">
    <property type="protein sequence ID" value="GEM46700.1"/>
    <property type="molecule type" value="Genomic_DNA"/>
</dbReference>
<proteinExistence type="predicted"/>
<name>A0A511N1D0_DEIC1</name>
<gene>
    <name evidence="1" type="ORF">DC3_23350</name>
</gene>
<evidence type="ECO:0000313" key="1">
    <source>
        <dbReference type="EMBL" id="GEM46700.1"/>
    </source>
</evidence>
<organism evidence="1 2">
    <name type="scientific">Deinococcus cellulosilyticus (strain DSM 18568 / NBRC 106333 / KACC 11606 / 5516J-15)</name>
    <dbReference type="NCBI Taxonomy" id="1223518"/>
    <lineage>
        <taxon>Bacteria</taxon>
        <taxon>Thermotogati</taxon>
        <taxon>Deinococcota</taxon>
        <taxon>Deinococci</taxon>
        <taxon>Deinococcales</taxon>
        <taxon>Deinococcaceae</taxon>
        <taxon>Deinococcus</taxon>
    </lineage>
</organism>
<reference evidence="1 2" key="1">
    <citation type="submission" date="2019-07" db="EMBL/GenBank/DDBJ databases">
        <title>Whole genome shotgun sequence of Deinococcus cellulosilyticus NBRC 106333.</title>
        <authorList>
            <person name="Hosoyama A."/>
            <person name="Uohara A."/>
            <person name="Ohji S."/>
            <person name="Ichikawa N."/>
        </authorList>
    </citation>
    <scope>NUCLEOTIDE SEQUENCE [LARGE SCALE GENOMIC DNA]</scope>
    <source>
        <strain evidence="1 2">NBRC 106333</strain>
    </source>
</reference>